<feature type="compositionally biased region" description="Basic and acidic residues" evidence="1">
    <location>
        <begin position="47"/>
        <end position="61"/>
    </location>
</feature>
<evidence type="ECO:0000256" key="1">
    <source>
        <dbReference type="SAM" id="MobiDB-lite"/>
    </source>
</evidence>
<evidence type="ECO:0000313" key="2">
    <source>
        <dbReference type="EMBL" id="SFB65307.1"/>
    </source>
</evidence>
<comment type="caution">
    <text evidence="2">The sequence shown here is derived from an EMBL/GenBank/DDBJ whole genome shotgun (WGS) entry which is preliminary data.</text>
</comment>
<proteinExistence type="predicted"/>
<reference evidence="2 3" key="1">
    <citation type="submission" date="2016-10" db="EMBL/GenBank/DDBJ databases">
        <authorList>
            <person name="Varghese N."/>
            <person name="Submissions S."/>
        </authorList>
    </citation>
    <scope>NUCLEOTIDE SEQUENCE [LARGE SCALE GENOMIC DNA]</scope>
    <source>
        <strain evidence="2 3">DSM 282</strain>
    </source>
</reference>
<name>A0A1I1CS29_9GAMM</name>
<organism evidence="2 3">
    <name type="scientific">Azotobacter beijerinckii</name>
    <dbReference type="NCBI Taxonomy" id="170623"/>
    <lineage>
        <taxon>Bacteria</taxon>
        <taxon>Pseudomonadati</taxon>
        <taxon>Pseudomonadota</taxon>
        <taxon>Gammaproteobacteria</taxon>
        <taxon>Pseudomonadales</taxon>
        <taxon>Pseudomonadaceae</taxon>
        <taxon>Azotobacter</taxon>
    </lineage>
</organism>
<keyword evidence="3" id="KW-1185">Reference proteome</keyword>
<feature type="region of interest" description="Disordered" evidence="1">
    <location>
        <begin position="47"/>
        <end position="74"/>
    </location>
</feature>
<sequence length="85" mass="9380">MRSIWGFYVCVQPRHFALVGDYARQAGLGVHGLRATTATNALERSVVRRETRTTTDPRLGRGGEAPAAHPGDEPVQVLERAHCHF</sequence>
<evidence type="ECO:0000313" key="3">
    <source>
        <dbReference type="Proteomes" id="UP000198861"/>
    </source>
</evidence>
<dbReference type="Proteomes" id="UP000198861">
    <property type="component" value="Unassembled WGS sequence"/>
</dbReference>
<dbReference type="EMBL" id="FOKJ01000198">
    <property type="protein sequence ID" value="SFB65307.1"/>
    <property type="molecule type" value="Genomic_DNA"/>
</dbReference>
<accession>A0A1I1CS29</accession>
<gene>
    <name evidence="2" type="ORF">SAMN04244571_04803</name>
</gene>
<protein>
    <submittedName>
        <fullName evidence="2">Uncharacterized protein</fullName>
    </submittedName>
</protein>